<feature type="transmembrane region" description="Helical" evidence="1">
    <location>
        <begin position="126"/>
        <end position="151"/>
    </location>
</feature>
<accession>A0ABC9C6L5</accession>
<dbReference type="EMBL" id="OZ075138">
    <property type="protein sequence ID" value="CAL5012516.1"/>
    <property type="molecule type" value="Genomic_DNA"/>
</dbReference>
<sequence length="204" mass="21176">MADADAALAPPPPPPAWRSTAAALVRSPRAMIATAATVLVFPILAMVWLLLVSMGARCIGRAAWGEGSAVVTAADGVSIAASAGLVVLGLACLAAAVCSICVAACSREADKGPSLNDLTTPEDKPVLCVLMLGMFAILALLLLTLVGLLLITFSHVEGSHTERSGYAIIDVAVFSLLVLNCFIVLPALALFVWRRMSVIVWQLI</sequence>
<reference evidence="3" key="1">
    <citation type="submission" date="2024-06" db="EMBL/GenBank/DDBJ databases">
        <authorList>
            <person name="Ryan C."/>
        </authorList>
    </citation>
    <scope>NUCLEOTIDE SEQUENCE [LARGE SCALE GENOMIC DNA]</scope>
</reference>
<feature type="transmembrane region" description="Helical" evidence="1">
    <location>
        <begin position="171"/>
        <end position="193"/>
    </location>
</feature>
<name>A0ABC9C6L5_9POAL</name>
<keyword evidence="1" id="KW-0472">Membrane</keyword>
<dbReference type="AlphaFoldDB" id="A0ABC9C6L5"/>
<keyword evidence="1" id="KW-1133">Transmembrane helix</keyword>
<organism evidence="2 3">
    <name type="scientific">Urochloa decumbens</name>
    <dbReference type="NCBI Taxonomy" id="240449"/>
    <lineage>
        <taxon>Eukaryota</taxon>
        <taxon>Viridiplantae</taxon>
        <taxon>Streptophyta</taxon>
        <taxon>Embryophyta</taxon>
        <taxon>Tracheophyta</taxon>
        <taxon>Spermatophyta</taxon>
        <taxon>Magnoliopsida</taxon>
        <taxon>Liliopsida</taxon>
        <taxon>Poales</taxon>
        <taxon>Poaceae</taxon>
        <taxon>PACMAD clade</taxon>
        <taxon>Panicoideae</taxon>
        <taxon>Panicodae</taxon>
        <taxon>Paniceae</taxon>
        <taxon>Melinidinae</taxon>
        <taxon>Urochloa</taxon>
    </lineage>
</organism>
<gene>
    <name evidence="2" type="ORF">URODEC1_LOCUS70893</name>
</gene>
<dbReference type="Proteomes" id="UP001497457">
    <property type="component" value="Chromosome 28b"/>
</dbReference>
<proteinExistence type="predicted"/>
<evidence type="ECO:0000256" key="1">
    <source>
        <dbReference type="SAM" id="Phobius"/>
    </source>
</evidence>
<evidence type="ECO:0000313" key="3">
    <source>
        <dbReference type="Proteomes" id="UP001497457"/>
    </source>
</evidence>
<evidence type="ECO:0000313" key="2">
    <source>
        <dbReference type="EMBL" id="CAL5012516.1"/>
    </source>
</evidence>
<reference evidence="2 3" key="2">
    <citation type="submission" date="2024-10" db="EMBL/GenBank/DDBJ databases">
        <authorList>
            <person name="Ryan C."/>
        </authorList>
    </citation>
    <scope>NUCLEOTIDE SEQUENCE [LARGE SCALE GENOMIC DNA]</scope>
</reference>
<feature type="transmembrane region" description="Helical" evidence="1">
    <location>
        <begin position="32"/>
        <end position="56"/>
    </location>
</feature>
<keyword evidence="1" id="KW-0812">Transmembrane</keyword>
<protein>
    <submittedName>
        <fullName evidence="2">Uncharacterized protein</fullName>
    </submittedName>
</protein>
<feature type="transmembrane region" description="Helical" evidence="1">
    <location>
        <begin position="76"/>
        <end position="105"/>
    </location>
</feature>
<keyword evidence="3" id="KW-1185">Reference proteome</keyword>